<dbReference type="GO" id="GO:0006893">
    <property type="term" value="P:Golgi to plasma membrane transport"/>
    <property type="evidence" value="ECO:0007669"/>
    <property type="project" value="TreeGrafter"/>
</dbReference>
<dbReference type="Proteomes" id="UP000094527">
    <property type="component" value="Unassembled WGS sequence"/>
</dbReference>
<dbReference type="OrthoDB" id="125856at2759"/>
<evidence type="ECO:0000256" key="4">
    <source>
        <dbReference type="ARBA" id="ARBA00022483"/>
    </source>
</evidence>
<sequence length="721" mass="82667">MTEYRREMEQETYSPEEFVERLAWSTRTTGGEFDPELLHNTFSEAISDLQGILEMQRLKCTQVEGIFGKEEQNLRARLMLLLHRNGTATENLSVLEKKVNSVATKVVHLGDQLESVNLPRERASEAAKLLKHLADFLQPGTVLLSDLFRDKEKLFEAAEIIQKLQTIAQDLSTGGTSARFEAACKKIAQKYDEIERALIEEFVAAQVVEDRDRMKQIAHILYNFKGYSQCVNAFIEQSQIGGFKAKDVFDDVIPLCDLNKPIIDHVFPNPEHVMGKFVLHVFHVRIQETVTAQLYDRQQNQDKFLKNLSSLYSRTRKVVNQLESFDLGSDSSFLEKITEQIFRKHLENYIRIEIKCLETKSNRILSLYYDALGHQKRQLQSSFQDFRRDIQAVIGARANINIAQIENFGGETFLSEEVAINLLQESRMGYSRCSLLSQKSEIANNAAQIFEILTQYLIKEHVDYALELGLQGIPLPDAKAQPEIYFFDIVKSCNAIVHLYEKEFVDSLLPLVTATPKLPECLDKKRAILEQIEIKLDAGIDRALDTIAGWVKIVLQLEHNKKEFFKSETFNDNENLNTVSPACSKVVRFVNIQVSKMKDSMDGKNIEAVLMELGVRIHRVIYEHLLMFQYSSVGAFSVICDVGEYLKCVKEFKIPMLNKIFETLRALCNLLIILPKDLNKHFNQEELMCLDPGIRMSFVQLRTDFKTARLHLNTVTQISSK</sequence>
<comment type="similarity">
    <text evidence="1">Belongs to the SEC10 family.</text>
</comment>
<feature type="domain" description="Exocyst complex component Sec10 N-terminal" evidence="8">
    <location>
        <begin position="36"/>
        <end position="150"/>
    </location>
</feature>
<evidence type="ECO:0000256" key="1">
    <source>
        <dbReference type="ARBA" id="ARBA00006572"/>
    </source>
</evidence>
<dbReference type="GO" id="GO:0006887">
    <property type="term" value="P:exocytosis"/>
    <property type="evidence" value="ECO:0007669"/>
    <property type="project" value="UniProtKB-KW"/>
</dbReference>
<keyword evidence="3" id="KW-0813">Transport</keyword>
<dbReference type="GO" id="GO:0000145">
    <property type="term" value="C:exocyst"/>
    <property type="evidence" value="ECO:0007669"/>
    <property type="project" value="TreeGrafter"/>
</dbReference>
<proteinExistence type="inferred from homology"/>
<evidence type="ECO:0000256" key="2">
    <source>
        <dbReference type="ARBA" id="ARBA00017524"/>
    </source>
</evidence>
<dbReference type="STRING" id="48709.A0A1D2M9X9"/>
<dbReference type="OMA" id="PLCKHHY"/>
<reference evidence="9 10" key="1">
    <citation type="journal article" date="2016" name="Genome Biol. Evol.">
        <title>Gene Family Evolution Reflects Adaptation to Soil Environmental Stressors in the Genome of the Collembolan Orchesella cincta.</title>
        <authorList>
            <person name="Faddeeva-Vakhrusheva A."/>
            <person name="Derks M.F."/>
            <person name="Anvar S.Y."/>
            <person name="Agamennone V."/>
            <person name="Suring W."/>
            <person name="Smit S."/>
            <person name="van Straalen N.M."/>
            <person name="Roelofs D."/>
        </authorList>
    </citation>
    <scope>NUCLEOTIDE SEQUENCE [LARGE SCALE GENOMIC DNA]</scope>
    <source>
        <tissue evidence="9">Mixed pool</tissue>
    </source>
</reference>
<keyword evidence="5" id="KW-0175">Coiled coil</keyword>
<evidence type="ECO:0000256" key="3">
    <source>
        <dbReference type="ARBA" id="ARBA00022448"/>
    </source>
</evidence>
<evidence type="ECO:0000256" key="5">
    <source>
        <dbReference type="ARBA" id="ARBA00023054"/>
    </source>
</evidence>
<dbReference type="InterPro" id="IPR009976">
    <property type="entry name" value="Sec10-like"/>
</dbReference>
<dbReference type="InterPro" id="IPR048625">
    <property type="entry name" value="Sec10_N"/>
</dbReference>
<accession>A0A1D2M9X9</accession>
<gene>
    <name evidence="9" type="ORF">Ocin01_16984</name>
</gene>
<feature type="domain" description="Exocyst complex component Sec10-like alpha-helical bundle" evidence="7">
    <location>
        <begin position="156"/>
        <end position="712"/>
    </location>
</feature>
<evidence type="ECO:0000313" key="10">
    <source>
        <dbReference type="Proteomes" id="UP000094527"/>
    </source>
</evidence>
<evidence type="ECO:0000256" key="6">
    <source>
        <dbReference type="ARBA" id="ARBA00031471"/>
    </source>
</evidence>
<comment type="caution">
    <text evidence="9">The sequence shown here is derived from an EMBL/GenBank/DDBJ whole genome shotgun (WGS) entry which is preliminary data.</text>
</comment>
<name>A0A1D2M9X9_ORCCI</name>
<dbReference type="PANTHER" id="PTHR12100">
    <property type="entry name" value="SEC10"/>
    <property type="match status" value="1"/>
</dbReference>
<dbReference type="Pfam" id="PF20667">
    <property type="entry name" value="Sec10_N"/>
    <property type="match status" value="1"/>
</dbReference>
<dbReference type="InterPro" id="IPR048627">
    <property type="entry name" value="Sec10_HB"/>
</dbReference>
<evidence type="ECO:0000259" key="8">
    <source>
        <dbReference type="Pfam" id="PF20667"/>
    </source>
</evidence>
<dbReference type="Pfam" id="PF07393">
    <property type="entry name" value="Sec10_HB"/>
    <property type="match status" value="1"/>
</dbReference>
<keyword evidence="4" id="KW-0268">Exocytosis</keyword>
<dbReference type="PANTHER" id="PTHR12100:SF0">
    <property type="entry name" value="EXOCYST COMPLEX COMPONENT 5"/>
    <property type="match status" value="1"/>
</dbReference>
<dbReference type="EMBL" id="LJIJ01002439">
    <property type="protein sequence ID" value="ODM89694.1"/>
    <property type="molecule type" value="Genomic_DNA"/>
</dbReference>
<protein>
    <recommendedName>
        <fullName evidence="2">Exocyst complex component 5</fullName>
    </recommendedName>
    <alternativeName>
        <fullName evidence="6">Exocyst complex component Sec10</fullName>
    </alternativeName>
</protein>
<evidence type="ECO:0000259" key="7">
    <source>
        <dbReference type="Pfam" id="PF07393"/>
    </source>
</evidence>
<organism evidence="9 10">
    <name type="scientific">Orchesella cincta</name>
    <name type="common">Springtail</name>
    <name type="synonym">Podura cincta</name>
    <dbReference type="NCBI Taxonomy" id="48709"/>
    <lineage>
        <taxon>Eukaryota</taxon>
        <taxon>Metazoa</taxon>
        <taxon>Ecdysozoa</taxon>
        <taxon>Arthropoda</taxon>
        <taxon>Hexapoda</taxon>
        <taxon>Collembola</taxon>
        <taxon>Entomobryomorpha</taxon>
        <taxon>Entomobryoidea</taxon>
        <taxon>Orchesellidae</taxon>
        <taxon>Orchesellinae</taxon>
        <taxon>Orchesella</taxon>
    </lineage>
</organism>
<evidence type="ECO:0000313" key="9">
    <source>
        <dbReference type="EMBL" id="ODM89694.1"/>
    </source>
</evidence>
<keyword evidence="10" id="KW-1185">Reference proteome</keyword>
<dbReference type="AlphaFoldDB" id="A0A1D2M9X9"/>